<dbReference type="Proteomes" id="UP000663888">
    <property type="component" value="Unassembled WGS sequence"/>
</dbReference>
<evidence type="ECO:0000313" key="1">
    <source>
        <dbReference type="EMBL" id="CAE6420943.1"/>
    </source>
</evidence>
<sequence>MSNCQTEYKDNAWIVAPGVGSGQISKFTVVTFWTLSEDQPSVRYTYNINSDVAVPHFQSKGGEVRTLTMKAVTGQGGPGGFTRCEGSIGEGKIYLTIQNDSGSPVIIKGAIEGGPKYGQSITGHGTWARS</sequence>
<dbReference type="AlphaFoldDB" id="A0A8H2X8Y2"/>
<name>A0A8H2X8Y2_9AGAM</name>
<protein>
    <submittedName>
        <fullName evidence="1">Uncharacterized protein</fullName>
    </submittedName>
</protein>
<gene>
    <name evidence="1" type="ORF">RDB_LOCUS23133</name>
</gene>
<evidence type="ECO:0000313" key="2">
    <source>
        <dbReference type="Proteomes" id="UP000663888"/>
    </source>
</evidence>
<dbReference type="EMBL" id="CAJMWX010000591">
    <property type="protein sequence ID" value="CAE6420943.1"/>
    <property type="molecule type" value="Genomic_DNA"/>
</dbReference>
<proteinExistence type="predicted"/>
<reference evidence="1" key="1">
    <citation type="submission" date="2021-01" db="EMBL/GenBank/DDBJ databases">
        <authorList>
            <person name="Kaushik A."/>
        </authorList>
    </citation>
    <scope>NUCLEOTIDE SEQUENCE</scope>
    <source>
        <strain evidence="1">AG4-R118</strain>
    </source>
</reference>
<comment type="caution">
    <text evidence="1">The sequence shown here is derived from an EMBL/GenBank/DDBJ whole genome shotgun (WGS) entry which is preliminary data.</text>
</comment>
<accession>A0A8H2X8Y2</accession>
<organism evidence="1 2">
    <name type="scientific">Rhizoctonia solani</name>
    <dbReference type="NCBI Taxonomy" id="456999"/>
    <lineage>
        <taxon>Eukaryota</taxon>
        <taxon>Fungi</taxon>
        <taxon>Dikarya</taxon>
        <taxon>Basidiomycota</taxon>
        <taxon>Agaricomycotina</taxon>
        <taxon>Agaricomycetes</taxon>
        <taxon>Cantharellales</taxon>
        <taxon>Ceratobasidiaceae</taxon>
        <taxon>Rhizoctonia</taxon>
    </lineage>
</organism>